<feature type="domain" description="PPM-type phosphatase" evidence="1">
    <location>
        <begin position="13"/>
        <end position="252"/>
    </location>
</feature>
<dbReference type="Proteomes" id="UP000013015">
    <property type="component" value="Unassembled WGS sequence"/>
</dbReference>
<dbReference type="STRING" id="888050.HMPREF9004_1167"/>
<dbReference type="SUPFAM" id="SSF81606">
    <property type="entry name" value="PP2C-like"/>
    <property type="match status" value="1"/>
</dbReference>
<dbReference type="PATRIC" id="fig|888050.3.peg.1107"/>
<reference evidence="2 3" key="1">
    <citation type="submission" date="2013-03" db="EMBL/GenBank/DDBJ databases">
        <title>Reference genome for the Human Microbiome Project.</title>
        <authorList>
            <person name="Aqrawi P."/>
            <person name="Ayvaz T."/>
            <person name="Bess C."/>
            <person name="Blankenburg K."/>
            <person name="Coyle M."/>
            <person name="Deng J."/>
            <person name="Forbes L."/>
            <person name="Fowler G."/>
            <person name="Francisco L."/>
            <person name="Fu Q."/>
            <person name="Gibbs R."/>
            <person name="Gross S."/>
            <person name="Gubbala S."/>
            <person name="Hale W."/>
            <person name="Hemphill L."/>
            <person name="Highlander S."/>
            <person name="Hirani K."/>
            <person name="Jackson L."/>
            <person name="Jakkamsetti A."/>
            <person name="Javaid M."/>
            <person name="Jayaseelan J.C."/>
            <person name="Jiang H."/>
            <person name="Joshi V."/>
            <person name="Korchina V."/>
            <person name="Kovar C."/>
            <person name="Lara F."/>
            <person name="Lee S."/>
            <person name="Liu Y."/>
            <person name="Mata R."/>
            <person name="Mathew T."/>
            <person name="Munidasa M."/>
            <person name="Muzny D."/>
            <person name="Nazareth L."/>
            <person name="Ngo R."/>
            <person name="Nguyen L."/>
            <person name="Nguyen N."/>
            <person name="Okwuonu G."/>
            <person name="Ongeri F."/>
            <person name="Palculict T."/>
            <person name="Patil S."/>
            <person name="Petrosino J."/>
            <person name="Pham C."/>
            <person name="Pham P."/>
            <person name="Pu L.-L."/>
            <person name="Qin X."/>
            <person name="Qu J."/>
            <person name="Reid J."/>
            <person name="Ross M."/>
            <person name="Ruth R."/>
            <person name="Saada N."/>
            <person name="San Lucas F."/>
            <person name="Santibanez J."/>
            <person name="Shang Y."/>
            <person name="Simmons D."/>
            <person name="Song X.-Z."/>
            <person name="Tang L.-Y."/>
            <person name="Thornton R."/>
            <person name="Warren J."/>
            <person name="Weissenberger G."/>
            <person name="Wilczek-Boney K."/>
            <person name="Worley K."/>
            <person name="Youmans B."/>
            <person name="Zhang J."/>
            <person name="Zhang L."/>
            <person name="Zhao Z."/>
            <person name="Zhou C."/>
            <person name="Zhu D."/>
            <person name="Zhu Y."/>
        </authorList>
    </citation>
    <scope>NUCLEOTIDE SEQUENCE [LARGE SCALE GENOMIC DNA]</scope>
    <source>
        <strain evidence="2 3">F0333</strain>
    </source>
</reference>
<dbReference type="PANTHER" id="PTHR47992">
    <property type="entry name" value="PROTEIN PHOSPHATASE"/>
    <property type="match status" value="1"/>
</dbReference>
<name>N6X362_9ACTO</name>
<gene>
    <name evidence="2" type="ORF">HMPREF9004_1167</name>
</gene>
<dbReference type="EMBL" id="AQHZ01000018">
    <property type="protein sequence ID" value="ENO18136.1"/>
    <property type="molecule type" value="Genomic_DNA"/>
</dbReference>
<dbReference type="OrthoDB" id="9801841at2"/>
<dbReference type="HOGENOM" id="CLU_034545_0_0_11"/>
<dbReference type="Pfam" id="PF00481">
    <property type="entry name" value="PP2C"/>
    <property type="match status" value="1"/>
</dbReference>
<dbReference type="eggNOG" id="COG0631">
    <property type="taxonomic scope" value="Bacteria"/>
</dbReference>
<dbReference type="Gene3D" id="3.60.40.10">
    <property type="entry name" value="PPM-type phosphatase domain"/>
    <property type="match status" value="1"/>
</dbReference>
<evidence type="ECO:0000259" key="1">
    <source>
        <dbReference type="PROSITE" id="PS51746"/>
    </source>
</evidence>
<evidence type="ECO:0000313" key="3">
    <source>
        <dbReference type="Proteomes" id="UP000013015"/>
    </source>
</evidence>
<dbReference type="RefSeq" id="WP_005963303.1">
    <property type="nucleotide sequence ID" value="NZ_CP040505.1"/>
</dbReference>
<accession>N6X362</accession>
<proteinExistence type="predicted"/>
<sequence length="285" mass="29790">MDLSRLGSVLLTRWGAATDVGPVRSRNEDSWLASPPLFAVADGMGGHVGGALASSTAVRVLEDRLSADALGGRRADLVDLSEGVRQAAQAVAALADPEDPMAAPGSTLTGVLVLDTERGPFWLSFNIGDSRTYIVGGDSIRQVTRDHSAVQEARDLAELTGEELVFPPSNVVTRALGAGMAVVPDADYALVPLFQGDYALMCSDGVHGVLDDEMIVQIVRSGGEPQQIANELVDAAITSGTRDNATAVVVHALRASRAGDACEVHSRQIQAVRPASTTTVRRGVN</sequence>
<keyword evidence="3" id="KW-1185">Reference proteome</keyword>
<dbReference type="InterPro" id="IPR001932">
    <property type="entry name" value="PPM-type_phosphatase-like_dom"/>
</dbReference>
<protein>
    <submittedName>
        <fullName evidence="2">Protein phosphatase 2C family protein</fullName>
    </submittedName>
</protein>
<dbReference type="GO" id="GO:0004722">
    <property type="term" value="F:protein serine/threonine phosphatase activity"/>
    <property type="evidence" value="ECO:0007669"/>
    <property type="project" value="InterPro"/>
</dbReference>
<dbReference type="CDD" id="cd00143">
    <property type="entry name" value="PP2Cc"/>
    <property type="match status" value="1"/>
</dbReference>
<dbReference type="SMART" id="SM00332">
    <property type="entry name" value="PP2Cc"/>
    <property type="match status" value="1"/>
</dbReference>
<comment type="caution">
    <text evidence="2">The sequence shown here is derived from an EMBL/GenBank/DDBJ whole genome shotgun (WGS) entry which is preliminary data.</text>
</comment>
<dbReference type="SMART" id="SM00331">
    <property type="entry name" value="PP2C_SIG"/>
    <property type="match status" value="1"/>
</dbReference>
<organism evidence="2 3">
    <name type="scientific">Schaalia cardiffensis F0333</name>
    <dbReference type="NCBI Taxonomy" id="888050"/>
    <lineage>
        <taxon>Bacteria</taxon>
        <taxon>Bacillati</taxon>
        <taxon>Actinomycetota</taxon>
        <taxon>Actinomycetes</taxon>
        <taxon>Actinomycetales</taxon>
        <taxon>Actinomycetaceae</taxon>
        <taxon>Schaalia</taxon>
    </lineage>
</organism>
<dbReference type="AlphaFoldDB" id="N6X362"/>
<dbReference type="InterPro" id="IPR036457">
    <property type="entry name" value="PPM-type-like_dom_sf"/>
</dbReference>
<dbReference type="PROSITE" id="PS51746">
    <property type="entry name" value="PPM_2"/>
    <property type="match status" value="1"/>
</dbReference>
<dbReference type="InterPro" id="IPR015655">
    <property type="entry name" value="PP2C"/>
</dbReference>
<evidence type="ECO:0000313" key="2">
    <source>
        <dbReference type="EMBL" id="ENO18136.1"/>
    </source>
</evidence>